<dbReference type="Proteomes" id="UP000182241">
    <property type="component" value="Unassembled WGS sequence"/>
</dbReference>
<name>A0A1H4SKA1_TSUTY</name>
<dbReference type="PANTHER" id="PTHR48106">
    <property type="entry name" value="QUINONE OXIDOREDUCTASE PIG3-RELATED"/>
    <property type="match status" value="1"/>
</dbReference>
<dbReference type="SMART" id="SM00829">
    <property type="entry name" value="PKS_ER"/>
    <property type="match status" value="1"/>
</dbReference>
<organism evidence="4 5">
    <name type="scientific">Tsukamurella tyrosinosolvens</name>
    <dbReference type="NCBI Taxonomy" id="57704"/>
    <lineage>
        <taxon>Bacteria</taxon>
        <taxon>Bacillati</taxon>
        <taxon>Actinomycetota</taxon>
        <taxon>Actinomycetes</taxon>
        <taxon>Mycobacteriales</taxon>
        <taxon>Tsukamurellaceae</taxon>
        <taxon>Tsukamurella</taxon>
    </lineage>
</organism>
<dbReference type="EMBL" id="FNSA01000003">
    <property type="protein sequence ID" value="SEC44457.1"/>
    <property type="molecule type" value="Genomic_DNA"/>
</dbReference>
<dbReference type="SUPFAM" id="SSF50129">
    <property type="entry name" value="GroES-like"/>
    <property type="match status" value="1"/>
</dbReference>
<reference evidence="5" key="1">
    <citation type="submission" date="2016-10" db="EMBL/GenBank/DDBJ databases">
        <authorList>
            <person name="Varghese N."/>
            <person name="Submissions S."/>
        </authorList>
    </citation>
    <scope>NUCLEOTIDE SEQUENCE [LARGE SCALE GENOMIC DNA]</scope>
    <source>
        <strain evidence="5">DSM 44234</strain>
    </source>
</reference>
<dbReference type="Gene3D" id="3.90.180.10">
    <property type="entry name" value="Medium-chain alcohol dehydrogenases, catalytic domain"/>
    <property type="match status" value="1"/>
</dbReference>
<dbReference type="PANTHER" id="PTHR48106:SF18">
    <property type="entry name" value="QUINONE OXIDOREDUCTASE PIG3"/>
    <property type="match status" value="1"/>
</dbReference>
<dbReference type="SUPFAM" id="SSF51735">
    <property type="entry name" value="NAD(P)-binding Rossmann-fold domains"/>
    <property type="match status" value="1"/>
</dbReference>
<evidence type="ECO:0000256" key="2">
    <source>
        <dbReference type="ARBA" id="ARBA00023002"/>
    </source>
</evidence>
<keyword evidence="2" id="KW-0560">Oxidoreductase</keyword>
<gene>
    <name evidence="4" type="ORF">SAMN04489793_2309</name>
</gene>
<dbReference type="Pfam" id="PF08240">
    <property type="entry name" value="ADH_N"/>
    <property type="match status" value="1"/>
</dbReference>
<evidence type="ECO:0000259" key="3">
    <source>
        <dbReference type="SMART" id="SM00829"/>
    </source>
</evidence>
<evidence type="ECO:0000256" key="1">
    <source>
        <dbReference type="ARBA" id="ARBA00022857"/>
    </source>
</evidence>
<keyword evidence="5" id="KW-1185">Reference proteome</keyword>
<accession>A0A1H4SKA1</accession>
<keyword evidence="1" id="KW-0521">NADP</keyword>
<dbReference type="GO" id="GO:0070402">
    <property type="term" value="F:NADPH binding"/>
    <property type="evidence" value="ECO:0007669"/>
    <property type="project" value="TreeGrafter"/>
</dbReference>
<dbReference type="STRING" id="57704.SAMN04489793_2309"/>
<proteinExistence type="predicted"/>
<dbReference type="InterPro" id="IPR036291">
    <property type="entry name" value="NAD(P)-bd_dom_sf"/>
</dbReference>
<protein>
    <submittedName>
        <fullName evidence="4">NADPH:quinone reductase</fullName>
    </submittedName>
</protein>
<dbReference type="Pfam" id="PF13602">
    <property type="entry name" value="ADH_zinc_N_2"/>
    <property type="match status" value="1"/>
</dbReference>
<dbReference type="GO" id="GO:0016651">
    <property type="term" value="F:oxidoreductase activity, acting on NAD(P)H"/>
    <property type="evidence" value="ECO:0007669"/>
    <property type="project" value="TreeGrafter"/>
</dbReference>
<evidence type="ECO:0000313" key="5">
    <source>
        <dbReference type="Proteomes" id="UP000182241"/>
    </source>
</evidence>
<evidence type="ECO:0000313" key="4">
    <source>
        <dbReference type="EMBL" id="SEC44457.1"/>
    </source>
</evidence>
<dbReference type="InterPro" id="IPR020843">
    <property type="entry name" value="ER"/>
</dbReference>
<dbReference type="InterPro" id="IPR013154">
    <property type="entry name" value="ADH-like_N"/>
</dbReference>
<dbReference type="InterPro" id="IPR011032">
    <property type="entry name" value="GroES-like_sf"/>
</dbReference>
<feature type="domain" description="Enoyl reductase (ER)" evidence="3">
    <location>
        <begin position="14"/>
        <end position="324"/>
    </location>
</feature>
<sequence>MRPFMRAVVLDDVGDSSTLRPRMLPVPEPPRGWVRVQVRAAGVQGSDLYPLRERADGGRVPFVPGIEAVGVVETSASERFGAGEQVAVVLGGTRRTFGGGYAQYMVVPDSAVTAFRSGLPWSVLGAVPETLQTAYGSLSVGIGLQAGQSLLIRGGTSALGYVATALAVDRGATVLATTRRADRLGDLARRGVHVPLVDNGKVAEQVRSMMPDGVDAALELVGTGTLRDTLDATRMQGTVCITRMLSGQRAVEGFRPVDYLPRGVRLTAYNGAAPDLPAAVLQRHLDMIADGRIDRGPVMTYPLDQASRAHDDIEHGRVFGKAVLIVDHDPDRVTARTESSSYDRTACEGDGR</sequence>
<dbReference type="AlphaFoldDB" id="A0A1H4SKA1"/>